<dbReference type="EMBL" id="JH611185">
    <property type="protein sequence ID" value="EJP73014.1"/>
    <property type="molecule type" value="Genomic_DNA"/>
</dbReference>
<dbReference type="PANTHER" id="PTHR48083:SF13">
    <property type="entry name" value="ACYL-COA DEHYDROGENASE FAMILY MEMBER 11"/>
    <property type="match status" value="1"/>
</dbReference>
<dbReference type="Pfam" id="PF02771">
    <property type="entry name" value="Acyl-CoA_dh_N"/>
    <property type="match status" value="1"/>
</dbReference>
<sequence>MFPELRPEAIDLIERVTTFINEDCKPMEKVFEDQIQVGEDRWNSYPSVIDDLKEKARSKGLWNLFLPESEFGAGLSNYEYAHLAEQMGKCHIASEAMNCSAPDTGNMEVIARYGNEQHQVDWLQPLLDGKIRSAFGMTEPGVASSDATNMRATAVLDGDEYVINGEKWWTSGAGDPRCKIIIFMCVTNPDNAKHQRHSMILVPMESEGVEVQKMMHVFGYDDAPHGHAHIKFNNVRVPKENLLLGEGRGFEIAQGRLGPGRIHHCMRAIGSAERALELMCKRGLDPTKKPFGKNIASLGANFDYIAESRIEINAARFLTLDAAVKMDTVGNKIAASEIAQIKVYAPNVALKVIDRAIQIHGGEGVSQLTPLASMYAHMRTLRLADGPDEVHRRAVARHELGKYVVNDSNEVESSNVSRS</sequence>
<dbReference type="FunFam" id="2.40.110.10:FF:000002">
    <property type="entry name" value="Acyl-CoA dehydrogenase fadE12"/>
    <property type="match status" value="1"/>
</dbReference>
<feature type="domain" description="Acyl-CoA oxidase/dehydrogenase middle" evidence="9">
    <location>
        <begin position="134"/>
        <end position="234"/>
    </location>
</feature>
<dbReference type="AlphaFoldDB" id="J4KSN5"/>
<evidence type="ECO:0000256" key="7">
    <source>
        <dbReference type="RuleBase" id="RU362125"/>
    </source>
</evidence>
<comment type="similarity">
    <text evidence="2 7">Belongs to the acyl-CoA dehydrogenase family.</text>
</comment>
<evidence type="ECO:0000259" key="8">
    <source>
        <dbReference type="Pfam" id="PF00441"/>
    </source>
</evidence>
<dbReference type="GO" id="GO:0050660">
    <property type="term" value="F:flavin adenine dinucleotide binding"/>
    <property type="evidence" value="ECO:0007669"/>
    <property type="project" value="InterPro"/>
</dbReference>
<dbReference type="Pfam" id="PF02770">
    <property type="entry name" value="Acyl-CoA_dh_M"/>
    <property type="match status" value="1"/>
</dbReference>
<dbReference type="GO" id="GO:0005737">
    <property type="term" value="C:cytoplasm"/>
    <property type="evidence" value="ECO:0007669"/>
    <property type="project" value="TreeGrafter"/>
</dbReference>
<dbReference type="HOGENOM" id="CLU_018204_1_2_6"/>
<protein>
    <submittedName>
        <fullName evidence="11">Acyl-CoA dehydrogenase family member 10</fullName>
    </submittedName>
</protein>
<keyword evidence="6 7" id="KW-0560">Oxidoreductase</keyword>
<dbReference type="GO" id="GO:0003995">
    <property type="term" value="F:acyl-CoA dehydrogenase activity"/>
    <property type="evidence" value="ECO:0007669"/>
    <property type="project" value="TreeGrafter"/>
</dbReference>
<comment type="cofactor">
    <cofactor evidence="1 7">
        <name>FAD</name>
        <dbReference type="ChEBI" id="CHEBI:57692"/>
    </cofactor>
</comment>
<dbReference type="SUPFAM" id="SSF47203">
    <property type="entry name" value="Acyl-CoA dehydrogenase C-terminal domain-like"/>
    <property type="match status" value="1"/>
</dbReference>
<dbReference type="Gene3D" id="1.10.540.10">
    <property type="entry name" value="Acyl-CoA dehydrogenase/oxidase, N-terminal domain"/>
    <property type="match status" value="1"/>
</dbReference>
<accession>J4KSN5</accession>
<evidence type="ECO:0000313" key="11">
    <source>
        <dbReference type="EMBL" id="EJP73014.1"/>
    </source>
</evidence>
<reference evidence="11 12" key="1">
    <citation type="journal article" date="2012" name="ISME J.">
        <title>Genomic insights to SAR86, an abundant and uncultivated marine bacterial lineage.</title>
        <authorList>
            <person name="Dupont C.L."/>
            <person name="Rusch D.B."/>
            <person name="Yooseph S."/>
            <person name="Lombardo M.J."/>
            <person name="Richter R.A."/>
            <person name="Valas R."/>
            <person name="Novotny M."/>
            <person name="Yee-Greenbaum J."/>
            <person name="Selengut J.D."/>
            <person name="Haft D.H."/>
            <person name="Halpern A.L."/>
            <person name="Lasken R.S."/>
            <person name="Nealson K."/>
            <person name="Friedman R."/>
            <person name="Venter J.C."/>
        </authorList>
    </citation>
    <scope>NUCLEOTIDE SEQUENCE [LARGE SCALE GENOMIC DNA]</scope>
</reference>
<feature type="domain" description="Acyl-CoA dehydrogenase/oxidase N-terminal" evidence="10">
    <location>
        <begin position="12"/>
        <end position="130"/>
    </location>
</feature>
<dbReference type="PANTHER" id="PTHR48083">
    <property type="entry name" value="MEDIUM-CHAIN SPECIFIC ACYL-COA DEHYDROGENASE, MITOCHONDRIAL-RELATED"/>
    <property type="match status" value="1"/>
</dbReference>
<dbReference type="InterPro" id="IPR013786">
    <property type="entry name" value="AcylCoA_DH/ox_N"/>
</dbReference>
<dbReference type="InterPro" id="IPR046373">
    <property type="entry name" value="Acyl-CoA_Oxase/DH_mid-dom_sf"/>
</dbReference>
<dbReference type="GO" id="GO:0033539">
    <property type="term" value="P:fatty acid beta-oxidation using acyl-CoA dehydrogenase"/>
    <property type="evidence" value="ECO:0007669"/>
    <property type="project" value="TreeGrafter"/>
</dbReference>
<evidence type="ECO:0000256" key="2">
    <source>
        <dbReference type="ARBA" id="ARBA00009347"/>
    </source>
</evidence>
<evidence type="ECO:0000256" key="5">
    <source>
        <dbReference type="ARBA" id="ARBA00022827"/>
    </source>
</evidence>
<name>J4KSN5_9GAMM</name>
<keyword evidence="4 7" id="KW-0285">Flavoprotein</keyword>
<dbReference type="InterPro" id="IPR009075">
    <property type="entry name" value="AcylCo_DH/oxidase_C"/>
</dbReference>
<dbReference type="InterPro" id="IPR050741">
    <property type="entry name" value="Acyl-CoA_dehydrogenase"/>
</dbReference>
<dbReference type="Pfam" id="PF00441">
    <property type="entry name" value="Acyl-CoA_dh_1"/>
    <property type="match status" value="1"/>
</dbReference>
<dbReference type="Gene3D" id="2.40.110.10">
    <property type="entry name" value="Butyryl-CoA Dehydrogenase, subunit A, domain 2"/>
    <property type="match status" value="1"/>
</dbReference>
<dbReference type="Proteomes" id="UP000010116">
    <property type="component" value="Unassembled WGS sequence"/>
</dbReference>
<dbReference type="InterPro" id="IPR036250">
    <property type="entry name" value="AcylCo_DH-like_C"/>
</dbReference>
<dbReference type="SUPFAM" id="SSF56645">
    <property type="entry name" value="Acyl-CoA dehydrogenase NM domain-like"/>
    <property type="match status" value="1"/>
</dbReference>
<evidence type="ECO:0000256" key="4">
    <source>
        <dbReference type="ARBA" id="ARBA00022630"/>
    </source>
</evidence>
<gene>
    <name evidence="11" type="ORF">NT02SARS_0893</name>
</gene>
<evidence type="ECO:0000259" key="9">
    <source>
        <dbReference type="Pfam" id="PF02770"/>
    </source>
</evidence>
<dbReference type="InterPro" id="IPR037069">
    <property type="entry name" value="AcylCoA_DH/ox_N_sf"/>
</dbReference>
<evidence type="ECO:0000313" key="12">
    <source>
        <dbReference type="Proteomes" id="UP000010116"/>
    </source>
</evidence>
<proteinExistence type="inferred from homology"/>
<dbReference type="Gene3D" id="1.20.140.10">
    <property type="entry name" value="Butyryl-CoA Dehydrogenase, subunit A, domain 3"/>
    <property type="match status" value="1"/>
</dbReference>
<organism evidence="11 12">
    <name type="scientific">SAR86 cluster bacterium SAR86B</name>
    <dbReference type="NCBI Taxonomy" id="1123867"/>
    <lineage>
        <taxon>Bacteria</taxon>
        <taxon>Pseudomonadati</taxon>
        <taxon>Pseudomonadota</taxon>
        <taxon>Gammaproteobacteria</taxon>
        <taxon>SAR86 cluster</taxon>
    </lineage>
</organism>
<feature type="domain" description="Acyl-CoA dehydrogenase/oxidase C-terminal" evidence="8">
    <location>
        <begin position="247"/>
        <end position="398"/>
    </location>
</feature>
<evidence type="ECO:0000256" key="1">
    <source>
        <dbReference type="ARBA" id="ARBA00001974"/>
    </source>
</evidence>
<keyword evidence="5 7" id="KW-0274">FAD</keyword>
<dbReference type="InterPro" id="IPR009100">
    <property type="entry name" value="AcylCoA_DH/oxidase_NM_dom_sf"/>
</dbReference>
<comment type="subunit">
    <text evidence="3">Homodimer.</text>
</comment>
<evidence type="ECO:0000256" key="3">
    <source>
        <dbReference type="ARBA" id="ARBA00011738"/>
    </source>
</evidence>
<evidence type="ECO:0000259" key="10">
    <source>
        <dbReference type="Pfam" id="PF02771"/>
    </source>
</evidence>
<evidence type="ECO:0000256" key="6">
    <source>
        <dbReference type="ARBA" id="ARBA00023002"/>
    </source>
</evidence>
<dbReference type="InterPro" id="IPR006091">
    <property type="entry name" value="Acyl-CoA_Oxase/DH_mid-dom"/>
</dbReference>